<evidence type="ECO:0000259" key="4">
    <source>
        <dbReference type="Pfam" id="PF01464"/>
    </source>
</evidence>
<comment type="similarity">
    <text evidence="1">Belongs to the transglycosylase Slt family.</text>
</comment>
<dbReference type="RefSeq" id="WP_011384161.1">
    <property type="nucleotide sequence ID" value="NC_007626.1"/>
</dbReference>
<keyword evidence="3" id="KW-0472">Membrane</keyword>
<feature type="domain" description="Transglycosylase SLT" evidence="4">
    <location>
        <begin position="113"/>
        <end position="203"/>
    </location>
</feature>
<accession>Q2W6G5</accession>
<proteinExistence type="inferred from homology"/>
<reference evidence="5 6" key="1">
    <citation type="journal article" date="2005" name="DNA Res.">
        <title>Complete genome sequence of the facultative anaerobic magnetotactic bacterium Magnetospirillum sp. strain AMB-1.</title>
        <authorList>
            <person name="Matsunaga T."/>
            <person name="Okamura Y."/>
            <person name="Fukuda Y."/>
            <person name="Wahyudi A.T."/>
            <person name="Murase Y."/>
            <person name="Takeyama H."/>
        </authorList>
    </citation>
    <scope>NUCLEOTIDE SEQUENCE [LARGE SCALE GENOMIC DNA]</scope>
    <source>
        <strain evidence="6">ATCC 700264 / AMB-1</strain>
    </source>
</reference>
<organism evidence="5 6">
    <name type="scientific">Paramagnetospirillum magneticum (strain ATCC 700264 / AMB-1)</name>
    <name type="common">Magnetospirillum magneticum</name>
    <dbReference type="NCBI Taxonomy" id="342108"/>
    <lineage>
        <taxon>Bacteria</taxon>
        <taxon>Pseudomonadati</taxon>
        <taxon>Pseudomonadota</taxon>
        <taxon>Alphaproteobacteria</taxon>
        <taxon>Rhodospirillales</taxon>
        <taxon>Magnetospirillaceae</taxon>
        <taxon>Paramagnetospirillum</taxon>
    </lineage>
</organism>
<dbReference type="PANTHER" id="PTHR37423:SF2">
    <property type="entry name" value="MEMBRANE-BOUND LYTIC MUREIN TRANSGLYCOSYLASE C"/>
    <property type="match status" value="1"/>
</dbReference>
<comment type="similarity">
    <text evidence="2">Belongs to the virb1 family.</text>
</comment>
<dbReference type="OrthoDB" id="9801695at2"/>
<gene>
    <name evidence="5" type="ordered locus">amb1756</name>
</gene>
<dbReference type="AlphaFoldDB" id="Q2W6G5"/>
<sequence length="246" mass="26862">MFDDFAITAILLRVGFAILAILGLIWLSSHLDQRAKRTFDDSMEQMAKNPIALALYYGLRFVGLALLLGALMGCSAANAGTVYPSRYDAEIDRAVKTYWPDYPRPASWKAQLYAESRLDPAAVSPVGAKGLAQFMPGTWDQVTRELRLGGVSPHAPIAIEAGAYYMAKLRQMWRNGRSPHDRQPLAQASYNAGAGNILKAQETCGGARLWVVIAPCLGHVTGQHSAETLTYVSRIAEYTARMEAGL</sequence>
<dbReference type="STRING" id="342108.amb1756"/>
<evidence type="ECO:0000256" key="1">
    <source>
        <dbReference type="ARBA" id="ARBA00007734"/>
    </source>
</evidence>
<dbReference type="EMBL" id="AP007255">
    <property type="protein sequence ID" value="BAE50560.1"/>
    <property type="molecule type" value="Genomic_DNA"/>
</dbReference>
<dbReference type="CAZy" id="GH23">
    <property type="family name" value="Glycoside Hydrolase Family 23"/>
</dbReference>
<dbReference type="KEGG" id="mag:amb1756"/>
<keyword evidence="3" id="KW-1133">Transmembrane helix</keyword>
<dbReference type="InterPro" id="IPR023346">
    <property type="entry name" value="Lysozyme-like_dom_sf"/>
</dbReference>
<keyword evidence="3" id="KW-0812">Transmembrane</keyword>
<name>Q2W6G5_PARM1</name>
<evidence type="ECO:0000313" key="6">
    <source>
        <dbReference type="Proteomes" id="UP000007058"/>
    </source>
</evidence>
<dbReference type="Gene3D" id="1.10.530.10">
    <property type="match status" value="1"/>
</dbReference>
<dbReference type="Pfam" id="PF01464">
    <property type="entry name" value="SLT"/>
    <property type="match status" value="1"/>
</dbReference>
<dbReference type="SUPFAM" id="SSF53955">
    <property type="entry name" value="Lysozyme-like"/>
    <property type="match status" value="1"/>
</dbReference>
<keyword evidence="6" id="KW-1185">Reference proteome</keyword>
<dbReference type="PANTHER" id="PTHR37423">
    <property type="entry name" value="SOLUBLE LYTIC MUREIN TRANSGLYCOSYLASE-RELATED"/>
    <property type="match status" value="1"/>
</dbReference>
<dbReference type="InterPro" id="IPR008258">
    <property type="entry name" value="Transglycosylase_SLT_dom_1"/>
</dbReference>
<protein>
    <recommendedName>
        <fullName evidence="4">Transglycosylase SLT domain-containing protein</fullName>
    </recommendedName>
</protein>
<dbReference type="Proteomes" id="UP000007058">
    <property type="component" value="Chromosome"/>
</dbReference>
<dbReference type="HOGENOM" id="CLU_092742_0_0_5"/>
<feature type="transmembrane region" description="Helical" evidence="3">
    <location>
        <begin position="50"/>
        <end position="72"/>
    </location>
</feature>
<evidence type="ECO:0000313" key="5">
    <source>
        <dbReference type="EMBL" id="BAE50560.1"/>
    </source>
</evidence>
<evidence type="ECO:0000256" key="3">
    <source>
        <dbReference type="SAM" id="Phobius"/>
    </source>
</evidence>
<feature type="transmembrane region" description="Helical" evidence="3">
    <location>
        <begin position="6"/>
        <end position="29"/>
    </location>
</feature>
<evidence type="ECO:0000256" key="2">
    <source>
        <dbReference type="ARBA" id="ARBA00009387"/>
    </source>
</evidence>